<reference evidence="7 8" key="1">
    <citation type="submission" date="2019-02" db="EMBL/GenBank/DDBJ databases">
        <title>Deep-cultivation of Planctomycetes and their phenomic and genomic characterization uncovers novel biology.</title>
        <authorList>
            <person name="Wiegand S."/>
            <person name="Jogler M."/>
            <person name="Boedeker C."/>
            <person name="Pinto D."/>
            <person name="Vollmers J."/>
            <person name="Rivas-Marin E."/>
            <person name="Kohn T."/>
            <person name="Peeters S.H."/>
            <person name="Heuer A."/>
            <person name="Rast P."/>
            <person name="Oberbeckmann S."/>
            <person name="Bunk B."/>
            <person name="Jeske O."/>
            <person name="Meyerdierks A."/>
            <person name="Storesund J.E."/>
            <person name="Kallscheuer N."/>
            <person name="Luecker S."/>
            <person name="Lage O.M."/>
            <person name="Pohl T."/>
            <person name="Merkel B.J."/>
            <person name="Hornburger P."/>
            <person name="Mueller R.-W."/>
            <person name="Bruemmer F."/>
            <person name="Labrenz M."/>
            <person name="Spormann A.M."/>
            <person name="Op den Camp H."/>
            <person name="Overmann J."/>
            <person name="Amann R."/>
            <person name="Jetten M.S.M."/>
            <person name="Mascher T."/>
            <person name="Medema M.H."/>
            <person name="Devos D.P."/>
            <person name="Kaster A.-K."/>
            <person name="Ovreas L."/>
            <person name="Rohde M."/>
            <person name="Galperin M.Y."/>
            <person name="Jogler C."/>
        </authorList>
    </citation>
    <scope>NUCLEOTIDE SEQUENCE [LARGE SCALE GENOMIC DNA]</scope>
    <source>
        <strain evidence="7 8">Pla85_3_4</strain>
    </source>
</reference>
<evidence type="ECO:0000256" key="1">
    <source>
        <dbReference type="ARBA" id="ARBA00022723"/>
    </source>
</evidence>
<feature type="region of interest" description="Disordered" evidence="4">
    <location>
        <begin position="963"/>
        <end position="983"/>
    </location>
</feature>
<dbReference type="GO" id="GO:0020037">
    <property type="term" value="F:heme binding"/>
    <property type="evidence" value="ECO:0007669"/>
    <property type="project" value="InterPro"/>
</dbReference>
<evidence type="ECO:0000259" key="6">
    <source>
        <dbReference type="PROSITE" id="PS51007"/>
    </source>
</evidence>
<dbReference type="GO" id="GO:0009055">
    <property type="term" value="F:electron transfer activity"/>
    <property type="evidence" value="ECO:0007669"/>
    <property type="project" value="InterPro"/>
</dbReference>
<dbReference type="InterPro" id="IPR011429">
    <property type="entry name" value="Cyt_c_Planctomycete-type"/>
</dbReference>
<keyword evidence="1 3" id="KW-0479">Metal-binding</keyword>
<protein>
    <submittedName>
        <fullName evidence="7">Planctomycete cytochrome C</fullName>
    </submittedName>
</protein>
<dbReference type="GO" id="GO:0046872">
    <property type="term" value="F:metal ion binding"/>
    <property type="evidence" value="ECO:0007669"/>
    <property type="project" value="UniProtKB-KW"/>
</dbReference>
<feature type="signal peptide" evidence="5">
    <location>
        <begin position="1"/>
        <end position="20"/>
    </location>
</feature>
<dbReference type="EMBL" id="CP036433">
    <property type="protein sequence ID" value="QDU98709.1"/>
    <property type="molecule type" value="Genomic_DNA"/>
</dbReference>
<dbReference type="Proteomes" id="UP000317648">
    <property type="component" value="Chromosome"/>
</dbReference>
<keyword evidence="2 3" id="KW-0408">Iron</keyword>
<evidence type="ECO:0000256" key="4">
    <source>
        <dbReference type="SAM" id="MobiDB-lite"/>
    </source>
</evidence>
<dbReference type="InterPro" id="IPR022655">
    <property type="entry name" value="DUF1553"/>
</dbReference>
<keyword evidence="3" id="KW-0349">Heme</keyword>
<sequence precursor="true">MRTFLFALTLLIACGSSVQAEDQPPAPLPTDHQQRMALGLDLFKSEVRGVLVGRCLKCHGGESTEGEFDLTTRELLLRGGDTGPAILIGKAQQSRLVQMLSGKIEPQMPDDGAPLSATAQAAVARWIDLGAPYDRSLAPVADDPLAWTRRRIEPAQRKFWSFQPLAATTPPQGEGVDPDATEIDRYLQASLHAQQLAMNPPADRRTLIRRAYLDLIGWPPTPAEVDAFVADDDPAAFSQLLDRLLASPHYGERWARHWLDVSRFAESHGFEQDYDREFAFHFRDFVIRAFNQDMPFDQFAQWQIAGDELAPQEPLAMMATGFLGAGVFPTQITKNEVERTRYDALDDMAATTGVAFLGLTVGCARCHDHKFDPIPQADYYRFMATFTTAVRSNQKIDLDPAATAQEKAAFDQEHAPLLAALKAYEEEQLPARLAAWEQSEKATFQPDWLLATPVAFESTGGAELKLQADQSLLASGKNPDFDTYIVTIETSLEQIAGIRIEALADPSLPAGGPGRAKNGNIALSDLKATVTPLQGEGKPVALKLSNPKATFEQPRLEVAHTIDNNPKSAWAVDPQFGKDHAAVYQTTDSPVLPGGMRVTLTLHFANNKQHQIGRLRLSVAPRLPEPFVATTGGVSADILAALETPELTRTPAQRQTLLAWFAPQDPTWQKLQAAVQQHAARAPTGHTTTVMVVSEGVTPIRHHTQGADFFPETYFLHRGDTDQKATIAEQGFLQVLTDTEKTASDWQVSPPADVATSYRRTALAHWMTDTEAGAGQQLARVLVNRLWQHHFGRGIVATPNDFGYQGARPTHPELLDFLAARLIASGWRLKTLHKEMMLTAAWRQSSEFHATAAEQDPENALLWRFAPRRLEAEAIRDSQLQVGGLLDPTLYGPGTLDEDQKRRSIYFRIKRSKLIPSMQLFDSPEPLVSVGQRPATTIAPQALHFMNSDQARQCAIGLANRAQQASSGKQGADPDEVKPASGPPIEQAYRLALGRRPDAEELAAAVAFVEAQTASHEQAQQTNASQIALADFCQVLLSLNEFVYLE</sequence>
<dbReference type="Pfam" id="PF07587">
    <property type="entry name" value="PSD1"/>
    <property type="match status" value="1"/>
</dbReference>
<dbReference type="Pfam" id="PF07583">
    <property type="entry name" value="PSCyt2"/>
    <property type="match status" value="1"/>
</dbReference>
<evidence type="ECO:0000256" key="3">
    <source>
        <dbReference type="PROSITE-ProRule" id="PRU00433"/>
    </source>
</evidence>
<dbReference type="PANTHER" id="PTHR35889:SF3">
    <property type="entry name" value="F-BOX DOMAIN-CONTAINING PROTEIN"/>
    <property type="match status" value="1"/>
</dbReference>
<proteinExistence type="predicted"/>
<dbReference type="KEGG" id="lcre:Pla8534_65820"/>
<dbReference type="InterPro" id="IPR011444">
    <property type="entry name" value="DUF1549"/>
</dbReference>
<name>A0A518E3P4_9BACT</name>
<dbReference type="OrthoDB" id="127107at2"/>
<evidence type="ECO:0000256" key="5">
    <source>
        <dbReference type="SAM" id="SignalP"/>
    </source>
</evidence>
<dbReference type="Pfam" id="PF07635">
    <property type="entry name" value="PSCyt1"/>
    <property type="match status" value="1"/>
</dbReference>
<feature type="domain" description="Cytochrome c" evidence="6">
    <location>
        <begin position="34"/>
        <end position="191"/>
    </location>
</feature>
<dbReference type="AlphaFoldDB" id="A0A518E3P4"/>
<keyword evidence="8" id="KW-1185">Reference proteome</keyword>
<evidence type="ECO:0000256" key="2">
    <source>
        <dbReference type="ARBA" id="ARBA00023004"/>
    </source>
</evidence>
<dbReference type="RefSeq" id="WP_145058180.1">
    <property type="nucleotide sequence ID" value="NZ_CP036433.1"/>
</dbReference>
<evidence type="ECO:0000313" key="8">
    <source>
        <dbReference type="Proteomes" id="UP000317648"/>
    </source>
</evidence>
<feature type="chain" id="PRO_5022058027" evidence="5">
    <location>
        <begin position="21"/>
        <end position="1046"/>
    </location>
</feature>
<accession>A0A518E3P4</accession>
<evidence type="ECO:0000313" key="7">
    <source>
        <dbReference type="EMBL" id="QDU98709.1"/>
    </source>
</evidence>
<dbReference type="PANTHER" id="PTHR35889">
    <property type="entry name" value="CYCLOINULO-OLIGOSACCHARIDE FRUCTANOTRANSFERASE-RELATED"/>
    <property type="match status" value="1"/>
</dbReference>
<keyword evidence="5" id="KW-0732">Signal</keyword>
<dbReference type="PROSITE" id="PS51007">
    <property type="entry name" value="CYTC"/>
    <property type="match status" value="1"/>
</dbReference>
<organism evidence="7 8">
    <name type="scientific">Lignipirellula cremea</name>
    <dbReference type="NCBI Taxonomy" id="2528010"/>
    <lineage>
        <taxon>Bacteria</taxon>
        <taxon>Pseudomonadati</taxon>
        <taxon>Planctomycetota</taxon>
        <taxon>Planctomycetia</taxon>
        <taxon>Pirellulales</taxon>
        <taxon>Pirellulaceae</taxon>
        <taxon>Lignipirellula</taxon>
    </lineage>
</organism>
<gene>
    <name evidence="7" type="ORF">Pla8534_65820</name>
</gene>
<dbReference type="InterPro" id="IPR009056">
    <property type="entry name" value="Cyt_c-like_dom"/>
</dbReference>